<dbReference type="EMBL" id="ASHL01000004">
    <property type="protein sequence ID" value="EPD13053.1"/>
    <property type="molecule type" value="Genomic_DNA"/>
</dbReference>
<comment type="caution">
    <text evidence="11">The sequence shown here is derived from an EMBL/GenBank/DDBJ whole genome shotgun (WGS) entry which is preliminary data.</text>
</comment>
<dbReference type="Gene3D" id="2.102.10.10">
    <property type="entry name" value="Rieske [2Fe-2S] iron-sulphur domain"/>
    <property type="match status" value="1"/>
</dbReference>
<dbReference type="PROSITE" id="PS00570">
    <property type="entry name" value="RING_HYDROXYL_ALPHA"/>
    <property type="match status" value="1"/>
</dbReference>
<dbReference type="RefSeq" id="WP_016390233.1">
    <property type="nucleotide sequence ID" value="NZ_FQZJ01000003.1"/>
</dbReference>
<dbReference type="SUPFAM" id="SSF55961">
    <property type="entry name" value="Bet v1-like"/>
    <property type="match status" value="1"/>
</dbReference>
<dbReference type="PROSITE" id="PS51296">
    <property type="entry name" value="RIESKE"/>
    <property type="match status" value="1"/>
</dbReference>
<dbReference type="InterPro" id="IPR015879">
    <property type="entry name" value="Ring_hydroxy_dOase_asu_C_dom"/>
</dbReference>
<evidence type="ECO:0000256" key="4">
    <source>
        <dbReference type="ARBA" id="ARBA00022797"/>
    </source>
</evidence>
<protein>
    <submittedName>
        <fullName evidence="11">Aromatic-ring-hydroxylating dioxygenase subunit alpha-like protein</fullName>
    </submittedName>
</protein>
<dbReference type="PANTHER" id="PTHR43756:SF1">
    <property type="entry name" value="3-PHENYLPROPIONATE_CINNAMIC ACID DIOXYGENASE SUBUNIT ALPHA"/>
    <property type="match status" value="1"/>
</dbReference>
<keyword evidence="5 11" id="KW-0223">Dioxygenase</keyword>
<reference evidence="11 12" key="1">
    <citation type="journal article" date="2013" name="Genome Announc.">
        <title>Genome Sequence of the Pyrene- and Fluoranthene-Degrading Bacterium Cycloclasticus sp. Strain PY97M.</title>
        <authorList>
            <person name="Cui Z."/>
            <person name="Xu G."/>
            <person name="Li Q."/>
            <person name="Gao W."/>
            <person name="Zheng L."/>
        </authorList>
    </citation>
    <scope>NUCLEOTIDE SEQUENCE [LARGE SCALE GENOMIC DNA]</scope>
    <source>
        <strain evidence="11 12">PY97M</strain>
    </source>
</reference>
<keyword evidence="3" id="KW-0479">Metal-binding</keyword>
<dbReference type="Gene3D" id="3.90.380.10">
    <property type="entry name" value="Naphthalene 1,2-dioxygenase Alpha Subunit, Chain A, domain 1"/>
    <property type="match status" value="1"/>
</dbReference>
<comment type="similarity">
    <text evidence="1">Belongs to the bacterial ring-hydroxylating dioxygenase alpha subunit family.</text>
</comment>
<evidence type="ECO:0000259" key="10">
    <source>
        <dbReference type="PROSITE" id="PS51296"/>
    </source>
</evidence>
<keyword evidence="7" id="KW-0408">Iron</keyword>
<dbReference type="InterPro" id="IPR017941">
    <property type="entry name" value="Rieske_2Fe-2S"/>
</dbReference>
<dbReference type="GO" id="GO:0005506">
    <property type="term" value="F:iron ion binding"/>
    <property type="evidence" value="ECO:0007669"/>
    <property type="project" value="InterPro"/>
</dbReference>
<dbReference type="AlphaFoldDB" id="A0AB33Z1K0"/>
<keyword evidence="8" id="KW-0411">Iron-sulfur</keyword>
<organism evidence="11 12">
    <name type="scientific">Cycloclasticus pugetii</name>
    <dbReference type="NCBI Taxonomy" id="34068"/>
    <lineage>
        <taxon>Bacteria</taxon>
        <taxon>Pseudomonadati</taxon>
        <taxon>Pseudomonadota</taxon>
        <taxon>Gammaproteobacteria</taxon>
        <taxon>Thiotrichales</taxon>
        <taxon>Piscirickettsiaceae</taxon>
        <taxon>Cycloclasticus</taxon>
    </lineage>
</organism>
<keyword evidence="12" id="KW-1185">Reference proteome</keyword>
<evidence type="ECO:0000256" key="2">
    <source>
        <dbReference type="ARBA" id="ARBA00022714"/>
    </source>
</evidence>
<evidence type="ECO:0000256" key="8">
    <source>
        <dbReference type="ARBA" id="ARBA00023014"/>
    </source>
</evidence>
<dbReference type="InterPro" id="IPR036922">
    <property type="entry name" value="Rieske_2Fe-2S_sf"/>
</dbReference>
<keyword evidence="9" id="KW-0520">NAD</keyword>
<keyword evidence="4" id="KW-0058">Aromatic hydrocarbons catabolism</keyword>
<dbReference type="SUPFAM" id="SSF50022">
    <property type="entry name" value="ISP domain"/>
    <property type="match status" value="1"/>
</dbReference>
<dbReference type="PANTHER" id="PTHR43756">
    <property type="entry name" value="CHOLINE MONOOXYGENASE, CHLOROPLASTIC"/>
    <property type="match status" value="1"/>
</dbReference>
<evidence type="ECO:0000256" key="7">
    <source>
        <dbReference type="ARBA" id="ARBA00023004"/>
    </source>
</evidence>
<accession>A0AB33Z1K0</accession>
<dbReference type="InterPro" id="IPR001663">
    <property type="entry name" value="Rng_hydr_dOase-A"/>
</dbReference>
<feature type="domain" description="Rieske" evidence="10">
    <location>
        <begin position="44"/>
        <end position="154"/>
    </location>
</feature>
<dbReference type="InterPro" id="IPR043266">
    <property type="entry name" value="RHO_NdoB-like_C"/>
</dbReference>
<evidence type="ECO:0000256" key="1">
    <source>
        <dbReference type="ARBA" id="ARBA00008751"/>
    </source>
</evidence>
<name>A0AB33Z1K0_9GAMM</name>
<gene>
    <name evidence="11" type="ORF">L196_05410</name>
</gene>
<proteinExistence type="inferred from homology"/>
<evidence type="ECO:0000313" key="11">
    <source>
        <dbReference type="EMBL" id="EPD13053.1"/>
    </source>
</evidence>
<dbReference type="GO" id="GO:0051537">
    <property type="term" value="F:2 iron, 2 sulfur cluster binding"/>
    <property type="evidence" value="ECO:0007669"/>
    <property type="project" value="UniProtKB-KW"/>
</dbReference>
<evidence type="ECO:0000256" key="6">
    <source>
        <dbReference type="ARBA" id="ARBA00023002"/>
    </source>
</evidence>
<dbReference type="GO" id="GO:0051213">
    <property type="term" value="F:dioxygenase activity"/>
    <property type="evidence" value="ECO:0007669"/>
    <property type="project" value="UniProtKB-KW"/>
</dbReference>
<dbReference type="InterPro" id="IPR015881">
    <property type="entry name" value="ARHD_Rieske_2Fe_2S"/>
</dbReference>
<keyword evidence="2" id="KW-0001">2Fe-2S</keyword>
<evidence type="ECO:0000256" key="5">
    <source>
        <dbReference type="ARBA" id="ARBA00022964"/>
    </source>
</evidence>
<evidence type="ECO:0000313" key="12">
    <source>
        <dbReference type="Proteomes" id="UP000015462"/>
    </source>
</evidence>
<sequence length="443" mass="50911">MGNKRLESDYSRYMDLKEGWVDRRIFWEQEIYEQELEQIFAKAWQFIAHDSMMPNPNDFYTTYMGEDGVIAARQKDGSVKVFLNSCTHRGNKICYADDGNTRNFTCNYHGWAFGTDGELKGLSNEHVYDEGDIDKSKWGLKQARVDSYKGLIFATFDEEAPSLEEFLGDFRWYLDIMLDQDDGGTEFIGGGIKNYINANWKFGVENFVGDAYHALWTHDSGFKAMNNNEGFPPADPTDSYHASMNGHGWEFGTEGLADIAILGQPKVLEYYEKMRPKMAERLGEMRSKIFGSLASVSLFPNCSFLPGIQTFRVWLPRGPHKFEMRMWTIVNKNMPDEIKQAINIGCMQTFNPAGVLEMDDGENWEGNTSVNKGVVTRRGKLHYGCGINRRIEHEELPGIVYASQFNDANQRQFYERWADLMNAKSWDQVPTRYTPRYAGKKTV</sequence>
<dbReference type="CDD" id="cd08881">
    <property type="entry name" value="RHO_alpha_C_NDO-like"/>
    <property type="match status" value="1"/>
</dbReference>
<keyword evidence="6" id="KW-0560">Oxidoreductase</keyword>
<dbReference type="Proteomes" id="UP000015462">
    <property type="component" value="Unassembled WGS sequence"/>
</dbReference>
<evidence type="ECO:0000256" key="9">
    <source>
        <dbReference type="ARBA" id="ARBA00023027"/>
    </source>
</evidence>
<evidence type="ECO:0000256" key="3">
    <source>
        <dbReference type="ARBA" id="ARBA00022723"/>
    </source>
</evidence>
<dbReference type="Pfam" id="PF00848">
    <property type="entry name" value="Ring_hydroxyl_A"/>
    <property type="match status" value="1"/>
</dbReference>
<dbReference type="Pfam" id="PF00355">
    <property type="entry name" value="Rieske"/>
    <property type="match status" value="1"/>
</dbReference>
<dbReference type="PRINTS" id="PR00090">
    <property type="entry name" value="RNGDIOXGNASE"/>
</dbReference>